<gene>
    <name evidence="2" type="ORF">HPBE_LOCUS8843</name>
</gene>
<dbReference type="OrthoDB" id="10633553at2759"/>
<organism evidence="2">
    <name type="scientific">Heligmosomoides polygyrus</name>
    <name type="common">Parasitic roundworm</name>
    <dbReference type="NCBI Taxonomy" id="6339"/>
    <lineage>
        <taxon>Eukaryota</taxon>
        <taxon>Metazoa</taxon>
        <taxon>Ecdysozoa</taxon>
        <taxon>Nematoda</taxon>
        <taxon>Chromadorea</taxon>
        <taxon>Rhabditida</taxon>
        <taxon>Rhabditina</taxon>
        <taxon>Rhabditomorpha</taxon>
        <taxon>Strongyloidea</taxon>
        <taxon>Heligmosomidae</taxon>
        <taxon>Heligmosomoides</taxon>
    </lineage>
</organism>
<evidence type="ECO:0000313" key="4">
    <source>
        <dbReference type="WBParaSite" id="HPBE_0000884201-mRNA-1"/>
    </source>
</evidence>
<reference evidence="4" key="2">
    <citation type="submission" date="2019-09" db="UniProtKB">
        <authorList>
            <consortium name="WormBaseParasite"/>
        </authorList>
    </citation>
    <scope>IDENTIFICATION</scope>
</reference>
<feature type="region of interest" description="Disordered" evidence="1">
    <location>
        <begin position="82"/>
        <end position="214"/>
    </location>
</feature>
<evidence type="ECO:0000313" key="3">
    <source>
        <dbReference type="Proteomes" id="UP000050761"/>
    </source>
</evidence>
<keyword evidence="3" id="KW-1185">Reference proteome</keyword>
<dbReference type="WBParaSite" id="HPBE_0000884201-mRNA-1">
    <property type="protein sequence ID" value="HPBE_0000884201-mRNA-1"/>
    <property type="gene ID" value="HPBE_0000884201"/>
</dbReference>
<dbReference type="Proteomes" id="UP000050761">
    <property type="component" value="Unassembled WGS sequence"/>
</dbReference>
<evidence type="ECO:0000313" key="2">
    <source>
        <dbReference type="EMBL" id="VDO78067.1"/>
    </source>
</evidence>
<feature type="compositionally biased region" description="Low complexity" evidence="1">
    <location>
        <begin position="184"/>
        <end position="197"/>
    </location>
</feature>
<reference evidence="2 3" key="1">
    <citation type="submission" date="2018-11" db="EMBL/GenBank/DDBJ databases">
        <authorList>
            <consortium name="Pathogen Informatics"/>
        </authorList>
    </citation>
    <scope>NUCLEOTIDE SEQUENCE [LARGE SCALE GENOMIC DNA]</scope>
</reference>
<protein>
    <submittedName>
        <fullName evidence="2 4">Uncharacterized protein</fullName>
    </submittedName>
</protein>
<dbReference type="EMBL" id="UZAH01026269">
    <property type="protein sequence ID" value="VDO78067.1"/>
    <property type="molecule type" value="Genomic_DNA"/>
</dbReference>
<feature type="compositionally biased region" description="Polar residues" evidence="1">
    <location>
        <begin position="82"/>
        <end position="98"/>
    </location>
</feature>
<sequence>MGGRLTPCVLEEDMPRLPCAAPPTTFLQLQLHRLRCNSTAYNPAYSDGYNVVGYNPEFPSVNSTVGSSNYYQNQQTRRTLFAQNRPNNGRNNKFVSRSTKAKATFPVKGPKKQNKTKSAVAAQRSATESSSSSSQFCKAEDTPQGTDDQKPGRIRGASPGQPDISVLKIISPKKNNKQPRKSQAGGSATGTRRGAPGSTTAGMVAYLIDKKRET</sequence>
<evidence type="ECO:0000256" key="1">
    <source>
        <dbReference type="SAM" id="MobiDB-lite"/>
    </source>
</evidence>
<dbReference type="AlphaFoldDB" id="A0A3P7Z2Y1"/>
<proteinExistence type="predicted"/>
<accession>A0A3P7Z2Y1</accession>
<name>A0A3P7Z2Y1_HELPZ</name>